<organism evidence="1 2">
    <name type="scientific">Paenibacillus vini</name>
    <dbReference type="NCBI Taxonomy" id="1476024"/>
    <lineage>
        <taxon>Bacteria</taxon>
        <taxon>Bacillati</taxon>
        <taxon>Bacillota</taxon>
        <taxon>Bacilli</taxon>
        <taxon>Bacillales</taxon>
        <taxon>Paenibacillaceae</taxon>
        <taxon>Paenibacillus</taxon>
    </lineage>
</organism>
<gene>
    <name evidence="1" type="ORF">J42TS3_23630</name>
</gene>
<evidence type="ECO:0000313" key="2">
    <source>
        <dbReference type="Proteomes" id="UP000679992"/>
    </source>
</evidence>
<dbReference type="Proteomes" id="UP000679992">
    <property type="component" value="Unassembled WGS sequence"/>
</dbReference>
<evidence type="ECO:0000313" key="1">
    <source>
        <dbReference type="EMBL" id="GIP53328.1"/>
    </source>
</evidence>
<sequence>MKYGSKYKNEEMLFELMRKEEEFIFKTNKKLKIWIDMYKTSVTSAVLNELINNLTNLDPYIEKLAFVGFSRINQWRFKRCVNKAGIKKPVSYFSDPEDAKTWLVYER</sequence>
<accession>A0ABQ4MBH0</accession>
<reference evidence="1 2" key="1">
    <citation type="submission" date="2021-03" db="EMBL/GenBank/DDBJ databases">
        <title>Antimicrobial resistance genes in bacteria isolated from Japanese honey, and their potential for conferring macrolide and lincosamide resistance in the American foulbrood pathogen Paenibacillus larvae.</title>
        <authorList>
            <person name="Okamoto M."/>
            <person name="Kumagai M."/>
            <person name="Kanamori H."/>
            <person name="Takamatsu D."/>
        </authorList>
    </citation>
    <scope>NUCLEOTIDE SEQUENCE [LARGE SCALE GENOMIC DNA]</scope>
    <source>
        <strain evidence="1 2">J42TS3</strain>
    </source>
</reference>
<evidence type="ECO:0008006" key="3">
    <source>
        <dbReference type="Google" id="ProtNLM"/>
    </source>
</evidence>
<protein>
    <recommendedName>
        <fullName evidence="3">STAS/SEC14 domain-containing protein</fullName>
    </recommendedName>
</protein>
<keyword evidence="2" id="KW-1185">Reference proteome</keyword>
<proteinExistence type="predicted"/>
<name>A0ABQ4MBH0_9BACL</name>
<dbReference type="EMBL" id="BOSL01000006">
    <property type="protein sequence ID" value="GIP53328.1"/>
    <property type="molecule type" value="Genomic_DNA"/>
</dbReference>
<comment type="caution">
    <text evidence="1">The sequence shown here is derived from an EMBL/GenBank/DDBJ whole genome shotgun (WGS) entry which is preliminary data.</text>
</comment>